<dbReference type="InterPro" id="IPR011856">
    <property type="entry name" value="tRNA_endonuc-like_dom_sf"/>
</dbReference>
<keyword evidence="3" id="KW-0378">Hydrolase</keyword>
<dbReference type="GO" id="GO:0003676">
    <property type="term" value="F:nucleic acid binding"/>
    <property type="evidence" value="ECO:0007669"/>
    <property type="project" value="InterPro"/>
</dbReference>
<dbReference type="SMART" id="SM00990">
    <property type="entry name" value="VRR_NUC"/>
    <property type="match status" value="1"/>
</dbReference>
<protein>
    <recommendedName>
        <fullName evidence="4">VRR-NUC domain-containing protein</fullName>
    </recommendedName>
</protein>
<dbReference type="Gene3D" id="3.40.1350.10">
    <property type="match status" value="1"/>
</dbReference>
<dbReference type="GO" id="GO:0004518">
    <property type="term" value="F:nuclease activity"/>
    <property type="evidence" value="ECO:0007669"/>
    <property type="project" value="UniProtKB-KW"/>
</dbReference>
<keyword evidence="2" id="KW-0540">Nuclease</keyword>
<dbReference type="GO" id="GO:0016788">
    <property type="term" value="F:hydrolase activity, acting on ester bonds"/>
    <property type="evidence" value="ECO:0007669"/>
    <property type="project" value="InterPro"/>
</dbReference>
<dbReference type="InterPro" id="IPR011335">
    <property type="entry name" value="Restrct_endonuc-II-like"/>
</dbReference>
<feature type="domain" description="VRR-NUC" evidence="4">
    <location>
        <begin position="1"/>
        <end position="80"/>
    </location>
</feature>
<name>A0A7T3PGY7_9CAUD</name>
<gene>
    <name evidence="5" type="ORF">AchV4_0076</name>
</gene>
<organism evidence="5 6">
    <name type="scientific">Achromobacter phage vB_AchrS_AchV4</name>
    <dbReference type="NCBI Taxonomy" id="2796514"/>
    <lineage>
        <taxon>Viruses</taxon>
        <taxon>Duplodnaviria</taxon>
        <taxon>Heunggongvirae</taxon>
        <taxon>Uroviricota</taxon>
        <taxon>Caudoviricetes</taxon>
        <taxon>Casjensviridae</taxon>
        <taxon>Gediminasvirus</taxon>
        <taxon>Gediminasvirus AchV4</taxon>
    </lineage>
</organism>
<sequence>MLEASIEAIVIKFAEDRGWFYRKVAWLGRRAAPDRIFAKGGRVVFVEFKRPGEEPRALQRREIARMRAAGIEVHVIDDVEAGMRLFA</sequence>
<proteinExistence type="predicted"/>
<evidence type="ECO:0000256" key="2">
    <source>
        <dbReference type="ARBA" id="ARBA00022722"/>
    </source>
</evidence>
<dbReference type="EMBL" id="MW269554">
    <property type="protein sequence ID" value="QPZ53296.1"/>
    <property type="molecule type" value="Genomic_DNA"/>
</dbReference>
<dbReference type="Proteomes" id="UP000595170">
    <property type="component" value="Segment"/>
</dbReference>
<evidence type="ECO:0000259" key="4">
    <source>
        <dbReference type="SMART" id="SM00990"/>
    </source>
</evidence>
<evidence type="ECO:0000313" key="5">
    <source>
        <dbReference type="EMBL" id="QPZ53296.1"/>
    </source>
</evidence>
<accession>A0A7T3PGY7</accession>
<dbReference type="InterPro" id="IPR014883">
    <property type="entry name" value="VRR_NUC"/>
</dbReference>
<evidence type="ECO:0000313" key="6">
    <source>
        <dbReference type="Proteomes" id="UP000595170"/>
    </source>
</evidence>
<reference evidence="5 6" key="1">
    <citation type="submission" date="2020-11" db="EMBL/GenBank/DDBJ databases">
        <title>Complete Genome Sequence of Achromobacter phage vB_AchrS_AchV4.</title>
        <authorList>
            <person name="Kaliniene L."/>
            <person name="Noreika A."/>
            <person name="Meskys R."/>
        </authorList>
    </citation>
    <scope>NUCLEOTIDE SEQUENCE [LARGE SCALE GENOMIC DNA]</scope>
</reference>
<dbReference type="SUPFAM" id="SSF52980">
    <property type="entry name" value="Restriction endonuclease-like"/>
    <property type="match status" value="1"/>
</dbReference>
<keyword evidence="6" id="KW-1185">Reference proteome</keyword>
<comment type="cofactor">
    <cofactor evidence="1">
        <name>Mg(2+)</name>
        <dbReference type="ChEBI" id="CHEBI:18420"/>
    </cofactor>
</comment>
<evidence type="ECO:0000256" key="3">
    <source>
        <dbReference type="ARBA" id="ARBA00022801"/>
    </source>
</evidence>
<evidence type="ECO:0000256" key="1">
    <source>
        <dbReference type="ARBA" id="ARBA00001946"/>
    </source>
</evidence>